<dbReference type="KEGG" id="cam:101512303"/>
<feature type="transmembrane region" description="Helical" evidence="2">
    <location>
        <begin position="436"/>
        <end position="459"/>
    </location>
</feature>
<name>A0A1S2Y0B2_CICAR</name>
<evidence type="ECO:0000313" key="4">
    <source>
        <dbReference type="RefSeq" id="XP_004497287.2"/>
    </source>
</evidence>
<dbReference type="Gene3D" id="1.25.40.20">
    <property type="entry name" value="Ankyrin repeat-containing domain"/>
    <property type="match status" value="2"/>
</dbReference>
<dbReference type="Pfam" id="PF12796">
    <property type="entry name" value="Ank_2"/>
    <property type="match status" value="1"/>
</dbReference>
<keyword evidence="2" id="KW-1133">Transmembrane helix</keyword>
<dbReference type="STRING" id="3827.A0A1S2Y0B2"/>
<proteinExistence type="predicted"/>
<dbReference type="RefSeq" id="XP_004497287.2">
    <property type="nucleotide sequence ID" value="XM_004497230.3"/>
</dbReference>
<dbReference type="OrthoDB" id="1427188at2759"/>
<reference evidence="4" key="2">
    <citation type="submission" date="2025-08" db="UniProtKB">
        <authorList>
            <consortium name="RefSeq"/>
        </authorList>
    </citation>
    <scope>IDENTIFICATION</scope>
    <source>
        <tissue evidence="4">Etiolated seedlings</tissue>
    </source>
</reference>
<feature type="transmembrane region" description="Helical" evidence="2">
    <location>
        <begin position="398"/>
        <end position="416"/>
    </location>
</feature>
<comment type="subcellular location">
    <subcellularLocation>
        <location evidence="1">Cell membrane</location>
        <topology evidence="1">Peripheral membrane protein</topology>
        <orientation evidence="1">Cytoplasmic side</orientation>
    </subcellularLocation>
</comment>
<evidence type="ECO:0000313" key="3">
    <source>
        <dbReference type="Proteomes" id="UP000087171"/>
    </source>
</evidence>
<dbReference type="eggNOG" id="KOG0504">
    <property type="taxonomic scope" value="Eukaryota"/>
</dbReference>
<evidence type="ECO:0000256" key="2">
    <source>
        <dbReference type="SAM" id="Phobius"/>
    </source>
</evidence>
<dbReference type="PANTHER" id="PTHR24177:SF473">
    <property type="entry name" value="PROTEIN, PUTATIVE-RELATED"/>
    <property type="match status" value="1"/>
</dbReference>
<dbReference type="PaxDb" id="3827-XP_004497287.1"/>
<sequence length="557" mass="63343">MSDSNSITVTVLPAIGDGTYKRCIYKAAATGDWKKASLYNKMNPNWTNTPLTMDKDTALHIAVKMEKIKFVTKLVQHISKKDMEIRTADGNTAFCLAAISGNVKIAKILFEKNPNLIWIKGYEEKLPIELAFLAGQFHMVKFLFERIEDDMHNNNNNINNINLPFKDIIKLFFLTLSSHNYCGAWSLLVKIPELGRTENENGLTALQLLAQSSFEKKAPRYKDLISLLFDGIEEEEDEFLQYKKTSKIMFDAAQVGNTLILEYIFSYDPNMFMEVNNEGQSILHIAILNRQESVYDLILSKGSYKNVLVQIVDRGGNNVLHLAGKLIASEGRLGSPQLHQDLICKEEKWFKEVEKIIPPILKRKKNKDDMIPEEIFYREHKGSSEKAVIEVNKTADTCLVVISFIMTLGITGALSIQNNKISENTHFLNSNKWFKVFILSIGCGVSLCATSMFLQNSIVLPSTWTKKHGYVTTRLSRMTLGYLSLYSAFPNIFMLSIFAGAVLIYSFFPTWVFYAIDVFNAIPFVLYIIIFYYPLSIYVGSKLASYHKVLLQLCQSR</sequence>
<dbReference type="SMART" id="SM00248">
    <property type="entry name" value="ANK"/>
    <property type="match status" value="4"/>
</dbReference>
<dbReference type="PANTHER" id="PTHR24177">
    <property type="entry name" value="CASKIN"/>
    <property type="match status" value="1"/>
</dbReference>
<dbReference type="AlphaFoldDB" id="A0A1S2Y0B2"/>
<protein>
    <submittedName>
        <fullName evidence="4">Uncharacterized protein LOC101512303</fullName>
    </submittedName>
</protein>
<feature type="transmembrane region" description="Helical" evidence="2">
    <location>
        <begin position="511"/>
        <end position="533"/>
    </location>
</feature>
<keyword evidence="3" id="KW-1185">Reference proteome</keyword>
<reference evidence="3" key="1">
    <citation type="journal article" date="2013" name="Nat. Biotechnol.">
        <title>Draft genome sequence of chickpea (Cicer arietinum) provides a resource for trait improvement.</title>
        <authorList>
            <person name="Varshney R.K."/>
            <person name="Song C."/>
            <person name="Saxena R.K."/>
            <person name="Azam S."/>
            <person name="Yu S."/>
            <person name="Sharpe A.G."/>
            <person name="Cannon S."/>
            <person name="Baek J."/>
            <person name="Rosen B.D."/>
            <person name="Tar'an B."/>
            <person name="Millan T."/>
            <person name="Zhang X."/>
            <person name="Ramsay L.D."/>
            <person name="Iwata A."/>
            <person name="Wang Y."/>
            <person name="Nelson W."/>
            <person name="Farmer A.D."/>
            <person name="Gaur P.M."/>
            <person name="Soderlund C."/>
            <person name="Penmetsa R.V."/>
            <person name="Xu C."/>
            <person name="Bharti A.K."/>
            <person name="He W."/>
            <person name="Winter P."/>
            <person name="Zhao S."/>
            <person name="Hane J.K."/>
            <person name="Carrasquilla-Garcia N."/>
            <person name="Condie J.A."/>
            <person name="Upadhyaya H.D."/>
            <person name="Luo M.C."/>
            <person name="Thudi M."/>
            <person name="Gowda C.L."/>
            <person name="Singh N.P."/>
            <person name="Lichtenzveig J."/>
            <person name="Gali K.K."/>
            <person name="Rubio J."/>
            <person name="Nadarajan N."/>
            <person name="Dolezel J."/>
            <person name="Bansal K.C."/>
            <person name="Xu X."/>
            <person name="Edwards D."/>
            <person name="Zhang G."/>
            <person name="Kahl G."/>
            <person name="Gil J."/>
            <person name="Singh K.B."/>
            <person name="Datta S.K."/>
            <person name="Jackson S.A."/>
            <person name="Wang J."/>
            <person name="Cook D.R."/>
        </authorList>
    </citation>
    <scope>NUCLEOTIDE SEQUENCE [LARGE SCALE GENOMIC DNA]</scope>
    <source>
        <strain evidence="3">cv. CDC Frontier</strain>
    </source>
</reference>
<organism evidence="3 4">
    <name type="scientific">Cicer arietinum</name>
    <name type="common">Chickpea</name>
    <name type="synonym">Garbanzo</name>
    <dbReference type="NCBI Taxonomy" id="3827"/>
    <lineage>
        <taxon>Eukaryota</taxon>
        <taxon>Viridiplantae</taxon>
        <taxon>Streptophyta</taxon>
        <taxon>Embryophyta</taxon>
        <taxon>Tracheophyta</taxon>
        <taxon>Spermatophyta</taxon>
        <taxon>Magnoliopsida</taxon>
        <taxon>eudicotyledons</taxon>
        <taxon>Gunneridae</taxon>
        <taxon>Pentapetalae</taxon>
        <taxon>rosids</taxon>
        <taxon>fabids</taxon>
        <taxon>Fabales</taxon>
        <taxon>Fabaceae</taxon>
        <taxon>Papilionoideae</taxon>
        <taxon>50 kb inversion clade</taxon>
        <taxon>NPAAA clade</taxon>
        <taxon>Hologalegina</taxon>
        <taxon>IRL clade</taxon>
        <taxon>Cicereae</taxon>
        <taxon>Cicer</taxon>
    </lineage>
</organism>
<keyword evidence="2" id="KW-0472">Membrane</keyword>
<accession>A0A1S2Y0B2</accession>
<gene>
    <name evidence="4" type="primary">LOC101512303</name>
</gene>
<dbReference type="InterPro" id="IPR036770">
    <property type="entry name" value="Ankyrin_rpt-contain_sf"/>
</dbReference>
<feature type="transmembrane region" description="Helical" evidence="2">
    <location>
        <begin position="480"/>
        <end position="505"/>
    </location>
</feature>
<dbReference type="GO" id="GO:0005886">
    <property type="term" value="C:plasma membrane"/>
    <property type="evidence" value="ECO:0007669"/>
    <property type="project" value="UniProtKB-SubCell"/>
</dbReference>
<dbReference type="InterPro" id="IPR002110">
    <property type="entry name" value="Ankyrin_rpt"/>
</dbReference>
<keyword evidence="2" id="KW-0812">Transmembrane</keyword>
<evidence type="ECO:0000256" key="1">
    <source>
        <dbReference type="ARBA" id="ARBA00004413"/>
    </source>
</evidence>
<dbReference type="GeneID" id="101512303"/>
<dbReference type="SUPFAM" id="SSF48403">
    <property type="entry name" value="Ankyrin repeat"/>
    <property type="match status" value="1"/>
</dbReference>
<dbReference type="Proteomes" id="UP000087171">
    <property type="component" value="Chromosome Ca4"/>
</dbReference>